<dbReference type="Pfam" id="PF19044">
    <property type="entry name" value="P-loop_TraG"/>
    <property type="match status" value="1"/>
</dbReference>
<keyword evidence="1" id="KW-0812">Transmembrane</keyword>
<dbReference type="Gene3D" id="1.10.8.730">
    <property type="match status" value="1"/>
</dbReference>
<keyword evidence="1" id="KW-0472">Membrane</keyword>
<feature type="transmembrane region" description="Helical" evidence="1">
    <location>
        <begin position="21"/>
        <end position="39"/>
    </location>
</feature>
<proteinExistence type="predicted"/>
<evidence type="ECO:0000313" key="4">
    <source>
        <dbReference type="Proteomes" id="UP000290815"/>
    </source>
</evidence>
<protein>
    <submittedName>
        <fullName evidence="3">Conjugal transfer ATP-binding protein TraC</fullName>
    </submittedName>
</protein>
<dbReference type="CDD" id="cd01127">
    <property type="entry name" value="TrwB_TraG_TraD_VirD4"/>
    <property type="match status" value="1"/>
</dbReference>
<keyword evidence="1" id="KW-1133">Transmembrane helix</keyword>
<dbReference type="KEGG" id="mgly:NCTC10194_00515"/>
<reference evidence="3 4" key="1">
    <citation type="submission" date="2019-01" db="EMBL/GenBank/DDBJ databases">
        <authorList>
            <consortium name="Pathogen Informatics"/>
        </authorList>
    </citation>
    <scope>NUCLEOTIDE SEQUENCE [LARGE SCALE GENOMIC DNA]</scope>
    <source>
        <strain evidence="3 4">NCTC10194</strain>
    </source>
</reference>
<name>A0A449AVP3_9BACT</name>
<keyword evidence="4" id="KW-1185">Reference proteome</keyword>
<feature type="transmembrane region" description="Helical" evidence="1">
    <location>
        <begin position="51"/>
        <end position="71"/>
    </location>
</feature>
<evidence type="ECO:0000259" key="2">
    <source>
        <dbReference type="Pfam" id="PF19044"/>
    </source>
</evidence>
<dbReference type="InterPro" id="IPR051162">
    <property type="entry name" value="T4SS_component"/>
</dbReference>
<organism evidence="3 4">
    <name type="scientific">Mycoplasmopsis glycophila</name>
    <dbReference type="NCBI Taxonomy" id="171285"/>
    <lineage>
        <taxon>Bacteria</taxon>
        <taxon>Bacillati</taxon>
        <taxon>Mycoplasmatota</taxon>
        <taxon>Mycoplasmoidales</taxon>
        <taxon>Metamycoplasmataceae</taxon>
        <taxon>Mycoplasmopsis</taxon>
    </lineage>
</organism>
<keyword evidence="3" id="KW-0547">Nucleotide-binding</keyword>
<dbReference type="Gene3D" id="3.40.50.300">
    <property type="entry name" value="P-loop containing nucleotide triphosphate hydrolases"/>
    <property type="match status" value="1"/>
</dbReference>
<dbReference type="PANTHER" id="PTHR30121">
    <property type="entry name" value="UNCHARACTERIZED PROTEIN YJGR-RELATED"/>
    <property type="match status" value="1"/>
</dbReference>
<dbReference type="AlphaFoldDB" id="A0A449AVP3"/>
<dbReference type="InterPro" id="IPR027417">
    <property type="entry name" value="P-loop_NTPase"/>
</dbReference>
<dbReference type="SUPFAM" id="SSF52540">
    <property type="entry name" value="P-loop containing nucleoside triphosphate hydrolases"/>
    <property type="match status" value="1"/>
</dbReference>
<evidence type="ECO:0000256" key="1">
    <source>
        <dbReference type="SAM" id="Phobius"/>
    </source>
</evidence>
<dbReference type="Proteomes" id="UP000290815">
    <property type="component" value="Chromosome"/>
</dbReference>
<accession>A0A449AVP3</accession>
<dbReference type="EMBL" id="LR215024">
    <property type="protein sequence ID" value="VEU70623.1"/>
    <property type="molecule type" value="Genomic_DNA"/>
</dbReference>
<evidence type="ECO:0000313" key="3">
    <source>
        <dbReference type="EMBL" id="VEU70623.1"/>
    </source>
</evidence>
<gene>
    <name evidence="3" type="primary">traC</name>
    <name evidence="3" type="ORF">NCTC10194_00515</name>
</gene>
<dbReference type="PANTHER" id="PTHR30121:SF6">
    <property type="entry name" value="SLR6007 PROTEIN"/>
    <property type="match status" value="1"/>
</dbReference>
<dbReference type="GO" id="GO:0005524">
    <property type="term" value="F:ATP binding"/>
    <property type="evidence" value="ECO:0007669"/>
    <property type="project" value="UniProtKB-KW"/>
</dbReference>
<sequence length="983" mass="116273">MKHTNKDLTKISTEVKFGLSFKEFFCFLLVSCFIFFFWSLTLKSFSPKIKFAFIFGSIIISTFFFIPFNGIRSYKWLYKALVFLFSKRKYKKQELNQLIPYKNIINDNVLILYESNLNKYIKIVKFQGFDIWTQNEIDITKKLEELNFAFENINTDFEIIKTNEKNDLSINLQHLEETIDAKNDWNKTQIDYFENLVKDINYENENIQKENYYVVLKAMDLQNLETETTNLTRNLYNIGINNNVLNKLEIIDLLGVLNNYEINFEILEKFLKQESENLAINQKVKQKTQTQFTFWESIKCLWINLFQRKRLKALNLNAITKYEDLILYQEANIKLSFWKILKNKFNKTKLKELQIEIDVIRKAAKNKALSQTKETKKVITLNEIYYQEEFEIKNKYIKYKDGDYQTFLSLKSLPFNLNYGYLNAFLTNYGNTFFKFEKMNDKKTDDVINYALKKTMEIEINKKATINRMNDTYVNTLQEILDNVVEKGKNLYTFNCYVEIKAKSLQELKSKVREIKVFARNNKIKLDVPTFNINEAFLSNKLCKNFFKDNNKTVFVENIIQGWAFLQNSFNDYNNLFVGKGINGEYIFFDRFKKTQDRTNANMFITGTSGAGKSTFAEKMILNDIANNRDVIVLDLQQEYKQNGLMLGATILDFTSKKQPLSINVLQVRDVFEAEKSHNYSNNLTKINRHIDYLEKFFRLVFKEEISQSLISYLKKALGQLYKENGYFDDNVDLSKIPNDKWITISDLIKKLENYTFETKWEKANFEEQIKLLSHQLKLYFETQNVLSTLFNNHTNFDINSQYTIFDLHNIINTSESGESYNDQIILFVLLNFLQDKIAKNRENKKQMSLFIGEAHFFVKSKNQILFDFLFFTIKTARKYGLSVVMDTQNLSDFYREKDNANALLSNCDYSLFLRQKSSEIEDINEKLFSTNKVLTQTEQDFLERASVGQGILNIGANLRYIVKLHYNDYEQELLFKSKGDYI</sequence>
<feature type="domain" description="TraG P-loop" evidence="2">
    <location>
        <begin position="590"/>
        <end position="931"/>
    </location>
</feature>
<keyword evidence="3" id="KW-0067">ATP-binding</keyword>
<dbReference type="InterPro" id="IPR043964">
    <property type="entry name" value="P-loop_TraG"/>
</dbReference>